<gene>
    <name evidence="1" type="ORF">ABB05_21060</name>
</gene>
<dbReference type="GO" id="GO:0016020">
    <property type="term" value="C:membrane"/>
    <property type="evidence" value="ECO:0007669"/>
    <property type="project" value="InterPro"/>
</dbReference>
<keyword evidence="2" id="KW-1185">Reference proteome</keyword>
<dbReference type="EMBL" id="LDJR01000060">
    <property type="protein sequence ID" value="OAK67606.1"/>
    <property type="molecule type" value="Genomic_DNA"/>
</dbReference>
<dbReference type="Proteomes" id="UP000077881">
    <property type="component" value="Unassembled WGS sequence"/>
</dbReference>
<dbReference type="PATRIC" id="fig|217031.6.peg.4577"/>
<sequence>MEIYDSTFEVINSHPESIELYSKIDNKMLKVNILSLPLNVPKQISTLETNDKVFLKYVPTDNVVFLLYAHNNIVYCILEEVEISADVKDENYFNFDIENFYSSIEVYQFGATRLGVVDQSGEILFRIDDFSTNNQKQLYFQYDMGFTTTEFRYTVVSIVSYDKYNIIISYDLFRKEFIVDKVFLKIVKSHEDINIKLLSKNTLQLNSENAAKDVKFTSLSRGKRYKLFNHNQVRNGDKENILSIVSINKTRYYIFNSNRGIFIVKGDPYKVTGNQSSLRVLLTKRNLYVFGRQTHYAYRAHGQYEYLYLQNEDRKIGKFFRPFRSIKYLQRFGLFKVPIKSLMVDGRIHNNLLVGNDEIPIHNLRRRKRDKRAATLSFKKHDDQLIVIRTNLGGNLTATVVPFSEEYKLINRFKIKLAHFTSKLFSAKVKNVNLYFEKKSEKADESGFRVFEEVMKKNPSTSENYFIINAHSNRYTELKRTYGKNIIAKYSFKHYLNIFRADYFISSELSNHLLNDRLYIDEIRSKIMSVPLIFLQHGIMFAKPVDNPMAFGFHKDKNLYNMHKSVISSELEANEFYKMGYSDQDLILTGLATLDFAELDKNADKIAYMPTYRYWEEALIYNNEIKKTSYYKSIMKVVEAFKKAQLLDRLIIIPHNKFSQFIYENIPEYKEIIENNPSEALKKAQVFITDYSSAIYDAIFRGAYPIFYWEEKDYLITNYKAIPPVNDENAPGPVAYSTEELVRLVKNAINQDYVLEERYQERYLKINKFNDRKNTKRIVQHLREENII</sequence>
<organism evidence="1 2">
    <name type="scientific">Lederbergia galactosidilytica</name>
    <dbReference type="NCBI Taxonomy" id="217031"/>
    <lineage>
        <taxon>Bacteria</taxon>
        <taxon>Bacillati</taxon>
        <taxon>Bacillota</taxon>
        <taxon>Bacilli</taxon>
        <taxon>Bacillales</taxon>
        <taxon>Bacillaceae</taxon>
        <taxon>Lederbergia</taxon>
    </lineage>
</organism>
<dbReference type="OrthoDB" id="2033017at2"/>
<proteinExistence type="predicted"/>
<dbReference type="InterPro" id="IPR007554">
    <property type="entry name" value="Glycerophosphate_synth"/>
</dbReference>
<comment type="caution">
    <text evidence="1">The sequence shown here is derived from an EMBL/GenBank/DDBJ whole genome shotgun (WGS) entry which is preliminary data.</text>
</comment>
<dbReference type="STRING" id="217031.ABB05_21060"/>
<dbReference type="RefSeq" id="WP_064468854.1">
    <property type="nucleotide sequence ID" value="NZ_LDJR01000060.1"/>
</dbReference>
<dbReference type="Pfam" id="PF04464">
    <property type="entry name" value="Glyphos_transf"/>
    <property type="match status" value="1"/>
</dbReference>
<dbReference type="AlphaFoldDB" id="A0A177ZI34"/>
<protein>
    <submittedName>
        <fullName evidence="1">Teichoic acid biosynthesis protein</fullName>
    </submittedName>
</protein>
<reference evidence="1 2" key="1">
    <citation type="submission" date="2015-05" db="EMBL/GenBank/DDBJ databases">
        <title>Comparison of genome.</title>
        <authorList>
            <person name="Zheng Z."/>
            <person name="Sun M."/>
        </authorList>
    </citation>
    <scope>NUCLEOTIDE SEQUENCE [LARGE SCALE GENOMIC DNA]</scope>
    <source>
        <strain evidence="1 2">G25-74</strain>
    </source>
</reference>
<accession>A0A177ZI34</accession>
<evidence type="ECO:0000313" key="1">
    <source>
        <dbReference type="EMBL" id="OAK67606.1"/>
    </source>
</evidence>
<dbReference type="SUPFAM" id="SSF53756">
    <property type="entry name" value="UDP-Glycosyltransferase/glycogen phosphorylase"/>
    <property type="match status" value="1"/>
</dbReference>
<evidence type="ECO:0000313" key="2">
    <source>
        <dbReference type="Proteomes" id="UP000077881"/>
    </source>
</evidence>
<dbReference type="InterPro" id="IPR043148">
    <property type="entry name" value="TagF_C"/>
</dbReference>
<dbReference type="Gene3D" id="3.40.50.12580">
    <property type="match status" value="1"/>
</dbReference>
<name>A0A177ZI34_9BACI</name>
<dbReference type="GO" id="GO:0047355">
    <property type="term" value="F:CDP-glycerol glycerophosphotransferase activity"/>
    <property type="evidence" value="ECO:0007669"/>
    <property type="project" value="InterPro"/>
</dbReference>